<evidence type="ECO:0000313" key="2">
    <source>
        <dbReference type="Proteomes" id="UP001180020"/>
    </source>
</evidence>
<reference evidence="1" key="1">
    <citation type="journal article" date="2023" name="Nat. Commun.">
        <title>Diploid and tetraploid genomes of Acorus and the evolution of monocots.</title>
        <authorList>
            <person name="Ma L."/>
            <person name="Liu K.W."/>
            <person name="Li Z."/>
            <person name="Hsiao Y.Y."/>
            <person name="Qi Y."/>
            <person name="Fu T."/>
            <person name="Tang G.D."/>
            <person name="Zhang D."/>
            <person name="Sun W.H."/>
            <person name="Liu D.K."/>
            <person name="Li Y."/>
            <person name="Chen G.Z."/>
            <person name="Liu X.D."/>
            <person name="Liao X.Y."/>
            <person name="Jiang Y.T."/>
            <person name="Yu X."/>
            <person name="Hao Y."/>
            <person name="Huang J."/>
            <person name="Zhao X.W."/>
            <person name="Ke S."/>
            <person name="Chen Y.Y."/>
            <person name="Wu W.L."/>
            <person name="Hsu J.L."/>
            <person name="Lin Y.F."/>
            <person name="Huang M.D."/>
            <person name="Li C.Y."/>
            <person name="Huang L."/>
            <person name="Wang Z.W."/>
            <person name="Zhao X."/>
            <person name="Zhong W.Y."/>
            <person name="Peng D.H."/>
            <person name="Ahmad S."/>
            <person name="Lan S."/>
            <person name="Zhang J.S."/>
            <person name="Tsai W.C."/>
            <person name="Van de Peer Y."/>
            <person name="Liu Z.J."/>
        </authorList>
    </citation>
    <scope>NUCLEOTIDE SEQUENCE</scope>
    <source>
        <strain evidence="1">CP</strain>
    </source>
</reference>
<organism evidence="1 2">
    <name type="scientific">Acorus calamus</name>
    <name type="common">Sweet flag</name>
    <dbReference type="NCBI Taxonomy" id="4465"/>
    <lineage>
        <taxon>Eukaryota</taxon>
        <taxon>Viridiplantae</taxon>
        <taxon>Streptophyta</taxon>
        <taxon>Embryophyta</taxon>
        <taxon>Tracheophyta</taxon>
        <taxon>Spermatophyta</taxon>
        <taxon>Magnoliopsida</taxon>
        <taxon>Liliopsida</taxon>
        <taxon>Acoraceae</taxon>
        <taxon>Acorus</taxon>
    </lineage>
</organism>
<reference evidence="1" key="2">
    <citation type="submission" date="2023-06" db="EMBL/GenBank/DDBJ databases">
        <authorList>
            <person name="Ma L."/>
            <person name="Liu K.-W."/>
            <person name="Li Z."/>
            <person name="Hsiao Y.-Y."/>
            <person name="Qi Y."/>
            <person name="Fu T."/>
            <person name="Tang G."/>
            <person name="Zhang D."/>
            <person name="Sun W.-H."/>
            <person name="Liu D.-K."/>
            <person name="Li Y."/>
            <person name="Chen G.-Z."/>
            <person name="Liu X.-D."/>
            <person name="Liao X.-Y."/>
            <person name="Jiang Y.-T."/>
            <person name="Yu X."/>
            <person name="Hao Y."/>
            <person name="Huang J."/>
            <person name="Zhao X.-W."/>
            <person name="Ke S."/>
            <person name="Chen Y.-Y."/>
            <person name="Wu W.-L."/>
            <person name="Hsu J.-L."/>
            <person name="Lin Y.-F."/>
            <person name="Huang M.-D."/>
            <person name="Li C.-Y."/>
            <person name="Huang L."/>
            <person name="Wang Z.-W."/>
            <person name="Zhao X."/>
            <person name="Zhong W.-Y."/>
            <person name="Peng D.-H."/>
            <person name="Ahmad S."/>
            <person name="Lan S."/>
            <person name="Zhang J.-S."/>
            <person name="Tsai W.-C."/>
            <person name="Van De Peer Y."/>
            <person name="Liu Z.-J."/>
        </authorList>
    </citation>
    <scope>NUCLEOTIDE SEQUENCE</scope>
    <source>
        <strain evidence="1">CP</strain>
        <tissue evidence="1">Leaves</tissue>
    </source>
</reference>
<protein>
    <submittedName>
        <fullName evidence="1">Uncharacterized protein</fullName>
    </submittedName>
</protein>
<evidence type="ECO:0000313" key="1">
    <source>
        <dbReference type="EMBL" id="KAK1314016.1"/>
    </source>
</evidence>
<accession>A0AAV9EJX5</accession>
<keyword evidence="2" id="KW-1185">Reference proteome</keyword>
<comment type="caution">
    <text evidence="1">The sequence shown here is derived from an EMBL/GenBank/DDBJ whole genome shotgun (WGS) entry which is preliminary data.</text>
</comment>
<gene>
    <name evidence="1" type="ORF">QJS10_CPA06g00609</name>
</gene>
<dbReference type="EMBL" id="JAUJYO010000006">
    <property type="protein sequence ID" value="KAK1314016.1"/>
    <property type="molecule type" value="Genomic_DNA"/>
</dbReference>
<dbReference type="AlphaFoldDB" id="A0AAV9EJX5"/>
<name>A0AAV9EJX5_ACOCL</name>
<dbReference type="Proteomes" id="UP001180020">
    <property type="component" value="Unassembled WGS sequence"/>
</dbReference>
<sequence>MAGRKAINILRKATLANGIILYELEDMEATAIWLLPFLLNNEIEAMVPKINFVSGLAEEDMLRLTISISLEEIATTHFALKKDGSLGRDRLPQKQEVGLDVPSNTVQKMLKPWDSARITSTKSPYGWIGSGIDTTAETLCGWSRLTQAPLGHGLNYYAIEIGSTMAFYSHC</sequence>
<proteinExistence type="predicted"/>